<feature type="region of interest" description="Disordered" evidence="3">
    <location>
        <begin position="122"/>
        <end position="177"/>
    </location>
</feature>
<comment type="similarity">
    <text evidence="1">Belongs to the dapper family.</text>
</comment>
<dbReference type="RefSeq" id="XP_016897517.1">
    <property type="nucleotide sequence ID" value="XM_017042028.2"/>
</dbReference>
<sequence>MSLQELSRSFGVMFPAFSLPMKAERSRNKERLEASLAGLCELELLKQRQERGGLKALCPRDVPFAGRPPWGALRSTRCALDAPNGNASDEYGLGLKSNTLQCFPLGVKSSLEQQVAELKVNAEVKSTEPPTDLDDKRLSSGEVLETSQTAAPESKYLRSHSAPEGSRETGTGESWQSFPTRQLSVTDAIREMRDVDLILEDYQQAQKVETYILGLIQRRALPTRPSKPRTSLAHDARAVTLVRQSSLCHKEEHHSTKQASAQLMSPPTQCSDGNAPQVCHSPNQERYHGTEFTEDAPPPYHHLQKVQHQTGFYPKPRQASGVTTSGSASPEYPSHVVLQGHQDSSNSENDSLQHFHNYHVHAAQTKAQHPTSPDEQLVNAEYIPAQPCQASARAYAHHHSNPHKSAGHPKANRHAFSPERSHHHEEQQPTASHSQPAKCRGGPKKCRLNEEKSGGSKKPGKKACRSQSENSLQRVPERKYNTVERDGGGSGSGGKGGRSSQSKSKKQPQGSGNYRRWQSTLELSQDEAEQPPVTAAPVQASNQRDHCARRTRKSRSSNPTYVYPHRSHNHHHHHQQQPHHSSHHHQHVEYHIERDQVQVCKPSEDYTHQGPGESESSTSEADSPDSSSLSSDSDESGGLVWPQQLPPQLSLPSPPAPSGAPMQPKAFVKIKASHALKKKILRFRTGSLKVMTTV</sequence>
<dbReference type="AlphaFoldDB" id="A0A3P8WY27"/>
<dbReference type="Proteomes" id="UP000265120">
    <property type="component" value="Chromosome 19"/>
</dbReference>
<dbReference type="Ensembl" id="ENSCSET00000030021.1">
    <property type="protein sequence ID" value="ENSCSEP00000029620.1"/>
    <property type="gene ID" value="ENSCSEG00000018983.1"/>
</dbReference>
<feature type="compositionally biased region" description="Low complexity" evidence="3">
    <location>
        <begin position="642"/>
        <end position="651"/>
    </location>
</feature>
<keyword evidence="2" id="KW-0175">Coiled coil</keyword>
<evidence type="ECO:0000256" key="3">
    <source>
        <dbReference type="SAM" id="MobiDB-lite"/>
    </source>
</evidence>
<protein>
    <submittedName>
        <fullName evidence="4">Dishevelled-binding antagonist of beta-catenin 3a</fullName>
    </submittedName>
</protein>
<reference evidence="4 5" key="1">
    <citation type="journal article" date="2014" name="Nat. Genet.">
        <title>Whole-genome sequence of a flatfish provides insights into ZW sex chromosome evolution and adaptation to a benthic lifestyle.</title>
        <authorList>
            <person name="Chen S."/>
            <person name="Zhang G."/>
            <person name="Shao C."/>
            <person name="Huang Q."/>
            <person name="Liu G."/>
            <person name="Zhang P."/>
            <person name="Song W."/>
            <person name="An N."/>
            <person name="Chalopin D."/>
            <person name="Volff J.N."/>
            <person name="Hong Y."/>
            <person name="Li Q."/>
            <person name="Sha Z."/>
            <person name="Zhou H."/>
            <person name="Xie M."/>
            <person name="Yu Q."/>
            <person name="Liu Y."/>
            <person name="Xiang H."/>
            <person name="Wang N."/>
            <person name="Wu K."/>
            <person name="Yang C."/>
            <person name="Zhou Q."/>
            <person name="Liao X."/>
            <person name="Yang L."/>
            <person name="Hu Q."/>
            <person name="Zhang J."/>
            <person name="Meng L."/>
            <person name="Jin L."/>
            <person name="Tian Y."/>
            <person name="Lian J."/>
            <person name="Yang J."/>
            <person name="Miao G."/>
            <person name="Liu S."/>
            <person name="Liang Z."/>
            <person name="Yan F."/>
            <person name="Li Y."/>
            <person name="Sun B."/>
            <person name="Zhang H."/>
            <person name="Zhang J."/>
            <person name="Zhu Y."/>
            <person name="Du M."/>
            <person name="Zhao Y."/>
            <person name="Schartl M."/>
            <person name="Tang Q."/>
            <person name="Wang J."/>
        </authorList>
    </citation>
    <scope>NUCLEOTIDE SEQUENCE</scope>
</reference>
<proteinExistence type="inferred from homology"/>
<feature type="compositionally biased region" description="Low complexity" evidence="3">
    <location>
        <begin position="613"/>
        <end position="631"/>
    </location>
</feature>
<evidence type="ECO:0000313" key="4">
    <source>
        <dbReference type="Ensembl" id="ENSCSEP00000029620.1"/>
    </source>
</evidence>
<organism evidence="4 5">
    <name type="scientific">Cynoglossus semilaevis</name>
    <name type="common">Tongue sole</name>
    <dbReference type="NCBI Taxonomy" id="244447"/>
    <lineage>
        <taxon>Eukaryota</taxon>
        <taxon>Metazoa</taxon>
        <taxon>Chordata</taxon>
        <taxon>Craniata</taxon>
        <taxon>Vertebrata</taxon>
        <taxon>Euteleostomi</taxon>
        <taxon>Actinopterygii</taxon>
        <taxon>Neopterygii</taxon>
        <taxon>Teleostei</taxon>
        <taxon>Neoteleostei</taxon>
        <taxon>Acanthomorphata</taxon>
        <taxon>Carangaria</taxon>
        <taxon>Pleuronectiformes</taxon>
        <taxon>Pleuronectoidei</taxon>
        <taxon>Cynoglossidae</taxon>
        <taxon>Cynoglossinae</taxon>
        <taxon>Cynoglossus</taxon>
    </lineage>
</organism>
<dbReference type="GeneID" id="103395031"/>
<dbReference type="KEGG" id="csem:103395031"/>
<dbReference type="OMA" id="HCARRTR"/>
<evidence type="ECO:0000256" key="1">
    <source>
        <dbReference type="ARBA" id="ARBA00010807"/>
    </source>
</evidence>
<dbReference type="OrthoDB" id="9886203at2759"/>
<reference evidence="4" key="2">
    <citation type="submission" date="2025-08" db="UniProtKB">
        <authorList>
            <consortium name="Ensembl"/>
        </authorList>
    </citation>
    <scope>IDENTIFICATION</scope>
</reference>
<name>A0A3P8WY27_CYNSE</name>
<feature type="compositionally biased region" description="Basic and acidic residues" evidence="3">
    <location>
        <begin position="416"/>
        <end position="427"/>
    </location>
</feature>
<feature type="compositionally biased region" description="Polar residues" evidence="3">
    <location>
        <begin position="168"/>
        <end position="177"/>
    </location>
</feature>
<feature type="region of interest" description="Disordered" evidence="3">
    <location>
        <begin position="603"/>
        <end position="665"/>
    </location>
</feature>
<dbReference type="Pfam" id="PF15268">
    <property type="entry name" value="Dapper"/>
    <property type="match status" value="1"/>
</dbReference>
<evidence type="ECO:0000256" key="2">
    <source>
        <dbReference type="ARBA" id="ARBA00023054"/>
    </source>
</evidence>
<dbReference type="InParanoid" id="A0A3P8WY27"/>
<keyword evidence="5" id="KW-1185">Reference proteome</keyword>
<reference evidence="4" key="3">
    <citation type="submission" date="2025-09" db="UniProtKB">
        <authorList>
            <consortium name="Ensembl"/>
        </authorList>
    </citation>
    <scope>IDENTIFICATION</scope>
</reference>
<dbReference type="PANTHER" id="PTHR15919:SF1">
    <property type="entry name" value="DAPPER HOMOLOG 3"/>
    <property type="match status" value="1"/>
</dbReference>
<feature type="compositionally biased region" description="Basic residues" evidence="3">
    <location>
        <begin position="395"/>
        <end position="413"/>
    </location>
</feature>
<dbReference type="GO" id="GO:0090090">
    <property type="term" value="P:negative regulation of canonical Wnt signaling pathway"/>
    <property type="evidence" value="ECO:0007669"/>
    <property type="project" value="TreeGrafter"/>
</dbReference>
<feature type="compositionally biased region" description="Polar residues" evidence="3">
    <location>
        <begin position="257"/>
        <end position="282"/>
    </location>
</feature>
<feature type="region of interest" description="Disordered" evidence="3">
    <location>
        <begin position="313"/>
        <end position="334"/>
    </location>
</feature>
<dbReference type="STRING" id="244447.ENSCSEP00000029620"/>
<feature type="region of interest" description="Disordered" evidence="3">
    <location>
        <begin position="247"/>
        <end position="301"/>
    </location>
</feature>
<dbReference type="GO" id="GO:0005737">
    <property type="term" value="C:cytoplasm"/>
    <property type="evidence" value="ECO:0007669"/>
    <property type="project" value="TreeGrafter"/>
</dbReference>
<feature type="region of interest" description="Disordered" evidence="3">
    <location>
        <begin position="391"/>
        <end position="589"/>
    </location>
</feature>
<evidence type="ECO:0000313" key="5">
    <source>
        <dbReference type="Proteomes" id="UP000265120"/>
    </source>
</evidence>
<dbReference type="GeneTree" id="ENSGT00950000183181"/>
<feature type="compositionally biased region" description="Basic residues" evidence="3">
    <location>
        <begin position="565"/>
        <end position="586"/>
    </location>
</feature>
<dbReference type="InterPro" id="IPR024843">
    <property type="entry name" value="Dapper"/>
</dbReference>
<accession>A0A3P8WY27</accession>
<dbReference type="PANTHER" id="PTHR15919">
    <property type="entry name" value="DAPPER-RELATED"/>
    <property type="match status" value="1"/>
</dbReference>
<feature type="compositionally biased region" description="Gly residues" evidence="3">
    <location>
        <begin position="488"/>
        <end position="497"/>
    </location>
</feature>
<feature type="compositionally biased region" description="Basic and acidic residues" evidence="3">
    <location>
        <begin position="475"/>
        <end position="487"/>
    </location>
</feature>
<feature type="compositionally biased region" description="Low complexity" evidence="3">
    <location>
        <begin position="498"/>
        <end position="512"/>
    </location>
</feature>